<protein>
    <submittedName>
        <fullName evidence="1">Uncharacterized protein</fullName>
    </submittedName>
</protein>
<dbReference type="AlphaFoldDB" id="A0ABC8UBU0"/>
<gene>
    <name evidence="1" type="ORF">ILEXP_LOCUS46921</name>
</gene>
<reference evidence="1 2" key="1">
    <citation type="submission" date="2024-02" db="EMBL/GenBank/DDBJ databases">
        <authorList>
            <person name="Vignale AGUSTIN F."/>
            <person name="Sosa J E."/>
            <person name="Modenutti C."/>
        </authorList>
    </citation>
    <scope>NUCLEOTIDE SEQUENCE [LARGE SCALE GENOMIC DNA]</scope>
</reference>
<name>A0ABC8UBU0_9AQUA</name>
<comment type="caution">
    <text evidence="1">The sequence shown here is derived from an EMBL/GenBank/DDBJ whole genome shotgun (WGS) entry which is preliminary data.</text>
</comment>
<evidence type="ECO:0000313" key="1">
    <source>
        <dbReference type="EMBL" id="CAK9177057.1"/>
    </source>
</evidence>
<dbReference type="EMBL" id="CAUOFW020006955">
    <property type="protein sequence ID" value="CAK9177057.1"/>
    <property type="molecule type" value="Genomic_DNA"/>
</dbReference>
<organism evidence="1 2">
    <name type="scientific">Ilex paraguariensis</name>
    <name type="common">yerba mate</name>
    <dbReference type="NCBI Taxonomy" id="185542"/>
    <lineage>
        <taxon>Eukaryota</taxon>
        <taxon>Viridiplantae</taxon>
        <taxon>Streptophyta</taxon>
        <taxon>Embryophyta</taxon>
        <taxon>Tracheophyta</taxon>
        <taxon>Spermatophyta</taxon>
        <taxon>Magnoliopsida</taxon>
        <taxon>eudicotyledons</taxon>
        <taxon>Gunneridae</taxon>
        <taxon>Pentapetalae</taxon>
        <taxon>asterids</taxon>
        <taxon>campanulids</taxon>
        <taxon>Aquifoliales</taxon>
        <taxon>Aquifoliaceae</taxon>
        <taxon>Ilex</taxon>
    </lineage>
</organism>
<proteinExistence type="predicted"/>
<evidence type="ECO:0000313" key="2">
    <source>
        <dbReference type="Proteomes" id="UP001642360"/>
    </source>
</evidence>
<dbReference type="Proteomes" id="UP001642360">
    <property type="component" value="Unassembled WGS sequence"/>
</dbReference>
<sequence length="112" mass="12618">MTVVHLRGLVFPPSEDDFLSSWWKRLPQVERSVRLNHNLIMDFAEELNFSGLPRQNSGHGGGGHMTMGLVFGGWSGGSSALTTIKKANFRTWISNARNAIVIIWCVHFEHKK</sequence>
<accession>A0ABC8UBU0</accession>
<keyword evidence="2" id="KW-1185">Reference proteome</keyword>